<dbReference type="EMBL" id="KX898400">
    <property type="protein sequence ID" value="ARB11199.1"/>
    <property type="molecule type" value="Genomic_DNA"/>
</dbReference>
<sequence length="217" mass="25182">MAQLDFDATAFPPPAEQPQQDPMTYFNQIDDNDPDPSMVLHYLHALHTQAMARGVQCESPDHFYSEQGMEMWRVAWSERPKDVQFPAHVDLLQIKSILFNALTPFHCNATGMDCHSMVDRVRRAQQIQSVWLAEQSHQDETPAQKRARQNREAQQRLRLREKDDGSPEVLHAKALKHAYDEYMLACRQRKEAEAQWAQYVADKKAVWESIKAQKPLN</sequence>
<accession>A0A2H4GYC8</accession>
<organism evidence="3 4">
    <name type="scientific">Pseudomonas phage JG054</name>
    <dbReference type="NCBI Taxonomy" id="1970800"/>
    <lineage>
        <taxon>Viruses</taxon>
        <taxon>Duplodnaviria</taxon>
        <taxon>Heunggongvirae</taxon>
        <taxon>Uroviricota</taxon>
        <taxon>Caudoviricetes</taxon>
        <taxon>Queuovirinae</taxon>
        <taxon>Nipunavirus</taxon>
        <taxon>Nipunavirus JG054</taxon>
    </lineage>
</organism>
<evidence type="ECO:0000313" key="4">
    <source>
        <dbReference type="Proteomes" id="UP000240696"/>
    </source>
</evidence>
<evidence type="ECO:0000259" key="2">
    <source>
        <dbReference type="PROSITE" id="PS00036"/>
    </source>
</evidence>
<dbReference type="GO" id="GO:0003700">
    <property type="term" value="F:DNA-binding transcription factor activity"/>
    <property type="evidence" value="ECO:0007669"/>
    <property type="project" value="InterPro"/>
</dbReference>
<gene>
    <name evidence="3" type="ORF">JG054_00054</name>
</gene>
<feature type="region of interest" description="Disordered" evidence="1">
    <location>
        <begin position="1"/>
        <end position="22"/>
    </location>
</feature>
<dbReference type="InterPro" id="IPR004827">
    <property type="entry name" value="bZIP"/>
</dbReference>
<feature type="domain" description="BZIP" evidence="2">
    <location>
        <begin position="145"/>
        <end position="160"/>
    </location>
</feature>
<reference evidence="3 4" key="1">
    <citation type="submission" date="2016-09" db="EMBL/GenBank/DDBJ databases">
        <title>Complete genome sequence of Pseudomonas aeruginosa phage JG054.</title>
        <authorList>
            <person name="Uhlig C.M."/>
            <person name="Bunk B."/>
            <person name="Rohde M."/>
            <person name="Schobert M."/>
            <person name="Jahn D."/>
        </authorList>
    </citation>
    <scope>NUCLEOTIDE SEQUENCE [LARGE SCALE GENOMIC DNA]</scope>
</reference>
<feature type="compositionally biased region" description="Basic and acidic residues" evidence="1">
    <location>
        <begin position="136"/>
        <end position="165"/>
    </location>
</feature>
<dbReference type="Proteomes" id="UP000240696">
    <property type="component" value="Segment"/>
</dbReference>
<evidence type="ECO:0000313" key="3">
    <source>
        <dbReference type="EMBL" id="ARB11199.1"/>
    </source>
</evidence>
<protein>
    <recommendedName>
        <fullName evidence="2">BZIP domain-containing protein</fullName>
    </recommendedName>
</protein>
<proteinExistence type="predicted"/>
<name>A0A2H4GYC8_9CAUD</name>
<evidence type="ECO:0000256" key="1">
    <source>
        <dbReference type="SAM" id="MobiDB-lite"/>
    </source>
</evidence>
<keyword evidence="4" id="KW-1185">Reference proteome</keyword>
<dbReference type="PROSITE" id="PS00036">
    <property type="entry name" value="BZIP_BASIC"/>
    <property type="match status" value="1"/>
</dbReference>
<feature type="region of interest" description="Disordered" evidence="1">
    <location>
        <begin position="134"/>
        <end position="166"/>
    </location>
</feature>